<dbReference type="KEGG" id="cgh:CGC50_11285"/>
<evidence type="ECO:0000313" key="2">
    <source>
        <dbReference type="Proteomes" id="UP000217250"/>
    </source>
</evidence>
<accession>A0A250FUK2</accession>
<dbReference type="AlphaFoldDB" id="A0A250FUK2"/>
<dbReference type="GeneID" id="84809130"/>
<sequence length="150" mass="17844">MTITDAPNTYNNAIEILYQKGYEVFLLDKDEDYLIYMKKNEEVTVANDPLSLLAISYLKENGKIVDECWEDKFMDNFSALAIKEILSRKYSIKITDKHSDWYDWIVKKKDEMYFAQTPLRLLALLLLIDYYGWDWYKIAVPSHLNELKSY</sequence>
<reference evidence="2" key="1">
    <citation type="submission" date="2017-06" db="EMBL/GenBank/DDBJ databases">
        <title>Capnocytophaga spp. assemblies.</title>
        <authorList>
            <person name="Gulvik C.A."/>
        </authorList>
    </citation>
    <scope>NUCLEOTIDE SEQUENCE [LARGE SCALE GENOMIC DNA]</scope>
    <source>
        <strain evidence="2">H1496</strain>
    </source>
</reference>
<dbReference type="RefSeq" id="WP_095910895.1">
    <property type="nucleotide sequence ID" value="NZ_CAURQZ010000001.1"/>
</dbReference>
<dbReference type="EMBL" id="CP022386">
    <property type="protein sequence ID" value="ATA87676.1"/>
    <property type="molecule type" value="Genomic_DNA"/>
</dbReference>
<gene>
    <name evidence="1" type="ORF">CGC50_11285</name>
</gene>
<dbReference type="OrthoDB" id="1363772at2"/>
<protein>
    <submittedName>
        <fullName evidence="1">Uncharacterized protein</fullName>
    </submittedName>
</protein>
<proteinExistence type="predicted"/>
<name>A0A250FUK2_9FLAO</name>
<evidence type="ECO:0000313" key="1">
    <source>
        <dbReference type="EMBL" id="ATA87676.1"/>
    </source>
</evidence>
<organism evidence="1 2">
    <name type="scientific">Capnocytophaga gingivalis</name>
    <dbReference type="NCBI Taxonomy" id="1017"/>
    <lineage>
        <taxon>Bacteria</taxon>
        <taxon>Pseudomonadati</taxon>
        <taxon>Bacteroidota</taxon>
        <taxon>Flavobacteriia</taxon>
        <taxon>Flavobacteriales</taxon>
        <taxon>Flavobacteriaceae</taxon>
        <taxon>Capnocytophaga</taxon>
    </lineage>
</organism>
<dbReference type="Proteomes" id="UP000217250">
    <property type="component" value="Chromosome"/>
</dbReference>